<accession>A0AAW0FF93</accession>
<protein>
    <submittedName>
        <fullName evidence="2">Uncharacterized protein</fullName>
    </submittedName>
</protein>
<gene>
    <name evidence="2" type="ORF">QCA50_018047</name>
</gene>
<name>A0AAW0FF93_9APHY</name>
<dbReference type="EMBL" id="JASBNA010000065">
    <property type="protein sequence ID" value="KAK7678907.1"/>
    <property type="molecule type" value="Genomic_DNA"/>
</dbReference>
<feature type="region of interest" description="Disordered" evidence="1">
    <location>
        <begin position="128"/>
        <end position="190"/>
    </location>
</feature>
<dbReference type="Proteomes" id="UP001385951">
    <property type="component" value="Unassembled WGS sequence"/>
</dbReference>
<proteinExistence type="predicted"/>
<comment type="caution">
    <text evidence="2">The sequence shown here is derived from an EMBL/GenBank/DDBJ whole genome shotgun (WGS) entry which is preliminary data.</text>
</comment>
<evidence type="ECO:0000256" key="1">
    <source>
        <dbReference type="SAM" id="MobiDB-lite"/>
    </source>
</evidence>
<reference evidence="2 3" key="1">
    <citation type="submission" date="2022-09" db="EMBL/GenBank/DDBJ databases">
        <authorList>
            <person name="Palmer J.M."/>
        </authorList>
    </citation>
    <scope>NUCLEOTIDE SEQUENCE [LARGE SCALE GENOMIC DNA]</scope>
    <source>
        <strain evidence="2 3">DSM 7382</strain>
    </source>
</reference>
<organism evidence="2 3">
    <name type="scientific">Cerrena zonata</name>
    <dbReference type="NCBI Taxonomy" id="2478898"/>
    <lineage>
        <taxon>Eukaryota</taxon>
        <taxon>Fungi</taxon>
        <taxon>Dikarya</taxon>
        <taxon>Basidiomycota</taxon>
        <taxon>Agaricomycotina</taxon>
        <taxon>Agaricomycetes</taxon>
        <taxon>Polyporales</taxon>
        <taxon>Cerrenaceae</taxon>
        <taxon>Cerrena</taxon>
    </lineage>
</organism>
<evidence type="ECO:0000313" key="3">
    <source>
        <dbReference type="Proteomes" id="UP001385951"/>
    </source>
</evidence>
<sequence length="225" mass="25254">MPHWALACRQNRIAEVYPVTHLNGQNLYDIKGRQGRPARECFIIVVPRVQIFDSTLKRYSDEFIKSQALIKSPSSPAPGLTKRKLGEVTIKLEQESDHESRSKKIGRTLRTYSTRSQPFKENTAMFVQGSSGQSNDRSTPTIPATEPTPLFLLDSPTPIRTPTPPPQAKSTIVFSPPSAETPGGLDPWRNKERRKANFNSISSLFSTTSICFILETYKYISQILS</sequence>
<feature type="compositionally biased region" description="Polar residues" evidence="1">
    <location>
        <begin position="128"/>
        <end position="142"/>
    </location>
</feature>
<keyword evidence="3" id="KW-1185">Reference proteome</keyword>
<dbReference type="AlphaFoldDB" id="A0AAW0FF93"/>
<evidence type="ECO:0000313" key="2">
    <source>
        <dbReference type="EMBL" id="KAK7678907.1"/>
    </source>
</evidence>